<name>A0A9X2X4V5_9HYPH</name>
<keyword evidence="3" id="KW-1185">Reference proteome</keyword>
<evidence type="ECO:0000313" key="2">
    <source>
        <dbReference type="EMBL" id="MCT8989037.1"/>
    </source>
</evidence>
<proteinExistence type="predicted"/>
<comment type="caution">
    <text evidence="2">The sequence shown here is derived from an EMBL/GenBank/DDBJ whole genome shotgun (WGS) entry which is preliminary data.</text>
</comment>
<protein>
    <submittedName>
        <fullName evidence="2">DUF3108 domain-containing protein</fullName>
    </submittedName>
</protein>
<organism evidence="2 3">
    <name type="scientific">Chelativorans petroleitrophicus</name>
    <dbReference type="NCBI Taxonomy" id="2975484"/>
    <lineage>
        <taxon>Bacteria</taxon>
        <taxon>Pseudomonadati</taxon>
        <taxon>Pseudomonadota</taxon>
        <taxon>Alphaproteobacteria</taxon>
        <taxon>Hyphomicrobiales</taxon>
        <taxon>Phyllobacteriaceae</taxon>
        <taxon>Chelativorans</taxon>
    </lineage>
</organism>
<dbReference type="Proteomes" id="UP001149009">
    <property type="component" value="Unassembled WGS sequence"/>
</dbReference>
<evidence type="ECO:0000313" key="3">
    <source>
        <dbReference type="Proteomes" id="UP001149009"/>
    </source>
</evidence>
<accession>A0A9X2X4V5</accession>
<dbReference type="Pfam" id="PF11306">
    <property type="entry name" value="DUF3108"/>
    <property type="match status" value="1"/>
</dbReference>
<dbReference type="RefSeq" id="WP_261513706.1">
    <property type="nucleotide sequence ID" value="NZ_JAODNV010000003.1"/>
</dbReference>
<gene>
    <name evidence="2" type="ORF">NYR54_01835</name>
</gene>
<reference evidence="2" key="1">
    <citation type="submission" date="2022-08" db="EMBL/GenBank/DDBJ databases">
        <title>Chelativorans sichuanense sp. nov., a paraffin oil-degrading bacterium isolated from a mixture of oil-based drill cuttings and paddy soil.</title>
        <authorList>
            <person name="Yu J."/>
            <person name="Liu H."/>
            <person name="Chen Q."/>
        </authorList>
    </citation>
    <scope>NUCLEOTIDE SEQUENCE</scope>
    <source>
        <strain evidence="2">SCAU 2101</strain>
    </source>
</reference>
<sequence>MRIFRLGLVFLPAVLVMLAAPPLAAAEQSFRTRYDVSLFGLPIGRAEFESRFNGHSFSIAGRFRSAGFARIFDRTDGTVQASGRIGTRASQPSHYALDYRSGKRQKKTTIRFSGGAVKEATNQPERSHRGADWVPVSSDQLAAVSDPLSAMLLPAASTSEICNRTIRMFDGEIRADLVLEPAGSRESFRNAAVTCRARFVPVGGYRKGHSSIAYLRDRARILIGFQPVPEQNLYSPVEATVTTKIGTVRIKARTM</sequence>
<dbReference type="InterPro" id="IPR021457">
    <property type="entry name" value="DUF3108"/>
</dbReference>
<feature type="chain" id="PRO_5040923139" evidence="1">
    <location>
        <begin position="26"/>
        <end position="255"/>
    </location>
</feature>
<dbReference type="EMBL" id="JAODNV010000003">
    <property type="protein sequence ID" value="MCT8989037.1"/>
    <property type="molecule type" value="Genomic_DNA"/>
</dbReference>
<feature type="signal peptide" evidence="1">
    <location>
        <begin position="1"/>
        <end position="25"/>
    </location>
</feature>
<evidence type="ECO:0000256" key="1">
    <source>
        <dbReference type="SAM" id="SignalP"/>
    </source>
</evidence>
<dbReference type="AlphaFoldDB" id="A0A9X2X4V5"/>
<keyword evidence="1" id="KW-0732">Signal</keyword>